<evidence type="ECO:0000256" key="8">
    <source>
        <dbReference type="SAM" id="MobiDB-lite"/>
    </source>
</evidence>
<evidence type="ECO:0000256" key="2">
    <source>
        <dbReference type="ARBA" id="ARBA00022737"/>
    </source>
</evidence>
<keyword evidence="5" id="KW-0539">Nucleus</keyword>
<dbReference type="Pfam" id="PF00096">
    <property type="entry name" value="zf-C2H2"/>
    <property type="match status" value="2"/>
</dbReference>
<reference evidence="10" key="1">
    <citation type="submission" date="2021-06" db="EMBL/GenBank/DDBJ databases">
        <authorList>
            <person name="Hodson N. C."/>
            <person name="Mongue J. A."/>
            <person name="Jaron S. K."/>
        </authorList>
    </citation>
    <scope>NUCLEOTIDE SEQUENCE</scope>
</reference>
<feature type="domain" description="C2H2-type" evidence="9">
    <location>
        <begin position="599"/>
        <end position="626"/>
    </location>
</feature>
<name>A0A8J2JUV2_9HEXA</name>
<dbReference type="AlphaFoldDB" id="A0A8J2JUV2"/>
<dbReference type="SMART" id="SM00355">
    <property type="entry name" value="ZnF_C2H2"/>
    <property type="match status" value="7"/>
</dbReference>
<evidence type="ECO:0000256" key="6">
    <source>
        <dbReference type="PROSITE-ProRule" id="PRU00042"/>
    </source>
</evidence>
<accession>A0A8J2JUV2</accession>
<keyword evidence="1" id="KW-0479">Metal-binding</keyword>
<evidence type="ECO:0000256" key="7">
    <source>
        <dbReference type="SAM" id="Coils"/>
    </source>
</evidence>
<organism evidence="10 11">
    <name type="scientific">Allacma fusca</name>
    <dbReference type="NCBI Taxonomy" id="39272"/>
    <lineage>
        <taxon>Eukaryota</taxon>
        <taxon>Metazoa</taxon>
        <taxon>Ecdysozoa</taxon>
        <taxon>Arthropoda</taxon>
        <taxon>Hexapoda</taxon>
        <taxon>Collembola</taxon>
        <taxon>Symphypleona</taxon>
        <taxon>Sminthuridae</taxon>
        <taxon>Allacma</taxon>
    </lineage>
</organism>
<feature type="non-terminal residue" evidence="10">
    <location>
        <position position="1"/>
    </location>
</feature>
<evidence type="ECO:0000256" key="5">
    <source>
        <dbReference type="ARBA" id="ARBA00023242"/>
    </source>
</evidence>
<dbReference type="PANTHER" id="PTHR24394">
    <property type="entry name" value="ZINC FINGER PROTEIN"/>
    <property type="match status" value="1"/>
</dbReference>
<keyword evidence="2" id="KW-0677">Repeat</keyword>
<gene>
    <name evidence="10" type="ORF">AFUS01_LOCUS15735</name>
</gene>
<evidence type="ECO:0000313" key="11">
    <source>
        <dbReference type="Proteomes" id="UP000708208"/>
    </source>
</evidence>
<dbReference type="Proteomes" id="UP000708208">
    <property type="component" value="Unassembled WGS sequence"/>
</dbReference>
<evidence type="ECO:0000256" key="4">
    <source>
        <dbReference type="ARBA" id="ARBA00022833"/>
    </source>
</evidence>
<dbReference type="GO" id="GO:0005634">
    <property type="term" value="C:nucleus"/>
    <property type="evidence" value="ECO:0007669"/>
    <property type="project" value="TreeGrafter"/>
</dbReference>
<feature type="coiled-coil region" evidence="7">
    <location>
        <begin position="285"/>
        <end position="312"/>
    </location>
</feature>
<keyword evidence="3 6" id="KW-0863">Zinc-finger</keyword>
<dbReference type="PROSITE" id="PS50157">
    <property type="entry name" value="ZINC_FINGER_C2H2_2"/>
    <property type="match status" value="6"/>
</dbReference>
<comment type="caution">
    <text evidence="10">The sequence shown here is derived from an EMBL/GenBank/DDBJ whole genome shotgun (WGS) entry which is preliminary data.</text>
</comment>
<dbReference type="GO" id="GO:0000981">
    <property type="term" value="F:DNA-binding transcription factor activity, RNA polymerase II-specific"/>
    <property type="evidence" value="ECO:0007669"/>
    <property type="project" value="TreeGrafter"/>
</dbReference>
<feature type="domain" description="C2H2-type" evidence="9">
    <location>
        <begin position="428"/>
        <end position="455"/>
    </location>
</feature>
<evidence type="ECO:0000256" key="1">
    <source>
        <dbReference type="ARBA" id="ARBA00022723"/>
    </source>
</evidence>
<evidence type="ECO:0000259" key="9">
    <source>
        <dbReference type="PROSITE" id="PS50157"/>
    </source>
</evidence>
<feature type="region of interest" description="Disordered" evidence="8">
    <location>
        <begin position="710"/>
        <end position="745"/>
    </location>
</feature>
<protein>
    <recommendedName>
        <fullName evidence="9">C2H2-type domain-containing protein</fullName>
    </recommendedName>
</protein>
<dbReference type="PANTHER" id="PTHR24394:SF29">
    <property type="entry name" value="MYONEURIN"/>
    <property type="match status" value="1"/>
</dbReference>
<sequence length="745" mass="86053">VRGEPKYIITSSTIEMETEKKPPSMEIEVLCNLSGVEVEVEENPPALEVEVENNPQVVEYEIQENPPALEVEVGENPRTEPLDDSHILSLTDDTMDLIEQNLRVDLMVDEKPVIENVANIPTEQPESDIGTTTPKTDQCLICLNPVMNSILTRDQNPTSSMLLLSKIFKVTQTVYHNIDLNALHAPLYCASCSKSLNEALNILRDIKTLENKLNLLADDLKVQLVSSYRRPRRSITQEIPNHDRVFGQLRETFAQCWSECVVGVPRVSVKIPEKPVREVHPPVKIESTERNKRRIKIKVESAEQIKKRMQAEKIGKRKTRIKVENTENIKTEAPIESMINEDNDNDMGFADDPADLDYFPDQVETHDGENEDLHQESQDTVQENEEVKIVNKVGNKKRKRNRKEKPKHLNLGIMRFSKDQQEGKQYPFTCQICGKGYLQKHFLDAHEQSHDGKLKFSCIICFKEFSLERHLRLHEVNGHRLPSTNARKVQKRRFNSSNESMNVYTKNGILLGFTCEYCQQKFEKSAYVTEDGKFKLVCNHHPGCEKEFFVFSVFRTHHEKTCPSRPTELVHCDDCGKDFSSSKVLQDHRTSFHTKQYEFYCELCGLGLCNRGTLNRHMICHTEEKQHQCPICEHRFKRKMQLTYHMRKHNTESLLMCGTCGKTFANPQDLKNHELIHTNEKQFPCPICNKFFTTKNYVYTHIWATHKKARLPRQVRSSRDKSSKNVPDPATTVSDIPEIPEFPNQ</sequence>
<feature type="domain" description="C2H2-type" evidence="9">
    <location>
        <begin position="570"/>
        <end position="598"/>
    </location>
</feature>
<keyword evidence="4" id="KW-0862">Zinc</keyword>
<dbReference type="EMBL" id="CAJVCH010140816">
    <property type="protein sequence ID" value="CAG7726852.1"/>
    <property type="molecule type" value="Genomic_DNA"/>
</dbReference>
<dbReference type="GO" id="GO:0008270">
    <property type="term" value="F:zinc ion binding"/>
    <property type="evidence" value="ECO:0007669"/>
    <property type="project" value="UniProtKB-KW"/>
</dbReference>
<dbReference type="InterPro" id="IPR013087">
    <property type="entry name" value="Znf_C2H2_type"/>
</dbReference>
<feature type="domain" description="C2H2-type" evidence="9">
    <location>
        <begin position="655"/>
        <end position="682"/>
    </location>
</feature>
<evidence type="ECO:0000313" key="10">
    <source>
        <dbReference type="EMBL" id="CAG7726852.1"/>
    </source>
</evidence>
<feature type="domain" description="C2H2-type" evidence="9">
    <location>
        <begin position="683"/>
        <end position="711"/>
    </location>
</feature>
<keyword evidence="11" id="KW-1185">Reference proteome</keyword>
<keyword evidence="7" id="KW-0175">Coiled coil</keyword>
<dbReference type="OrthoDB" id="6077919at2759"/>
<dbReference type="PROSITE" id="PS00028">
    <property type="entry name" value="ZINC_FINGER_C2H2_1"/>
    <property type="match status" value="7"/>
</dbReference>
<proteinExistence type="predicted"/>
<evidence type="ECO:0000256" key="3">
    <source>
        <dbReference type="ARBA" id="ARBA00022771"/>
    </source>
</evidence>
<feature type="domain" description="C2H2-type" evidence="9">
    <location>
        <begin position="627"/>
        <end position="654"/>
    </location>
</feature>